<evidence type="ECO:0000313" key="2">
    <source>
        <dbReference type="Proteomes" id="UP000019141"/>
    </source>
</evidence>
<gene>
    <name evidence="1" type="ORF">ETSY1_29475</name>
</gene>
<dbReference type="AlphaFoldDB" id="W4LCJ5"/>
<organism evidence="1 2">
    <name type="scientific">Entotheonella factor</name>
    <dbReference type="NCBI Taxonomy" id="1429438"/>
    <lineage>
        <taxon>Bacteria</taxon>
        <taxon>Pseudomonadati</taxon>
        <taxon>Nitrospinota/Tectimicrobiota group</taxon>
        <taxon>Candidatus Tectimicrobiota</taxon>
        <taxon>Candidatus Entotheonellia</taxon>
        <taxon>Candidatus Entotheonellales</taxon>
        <taxon>Candidatus Entotheonellaceae</taxon>
        <taxon>Candidatus Entotheonella</taxon>
    </lineage>
</organism>
<dbReference type="PATRIC" id="fig|1429438.4.peg.5616"/>
<sequence>MQQQQQHRRRRRLIPPRAVTNLKPARLTRRGRNRLGQAWFNLIHSKNLIYNTCWEDPRLDRVALDLGPDDTVLMITSAGCNVLDYLLLEPRRIYAVDINFRQNALLELKLAGIQALEFDDFFRMFGHGSLANYRTTYQQKLRAFLSPTARAYWDRRITHFSGEGWQNTFYYHGTTGVVARMMNMYATHIAGVRESIEALCHAQTLDEQRDIYYGSSLHNIFLKPYVRWLLSQDMTLSLLGVPRPQREEVERDYSGGIMKFIEDCLDAVFTRIPFWDNYFWQVYLRGTYTPSCCPEYLKQDNFERLKAGLTDRISIHTCTLTNFLQAHDVPISRVVLLDHMDWLSNVNRAALQQEWQSLIDHAEPGTRFLWRSGGLQVEYVDPIEIVRGGQRHRVGDLLTYYRDLATALHAQDRVHTYGSFYIADLKAA</sequence>
<keyword evidence="2" id="KW-1185">Reference proteome</keyword>
<dbReference type="PANTHER" id="PTHR47473">
    <property type="entry name" value="BTA1P"/>
    <property type="match status" value="1"/>
</dbReference>
<accession>W4LCJ5</accession>
<dbReference type="HOGENOM" id="CLU_054002_0_0_7"/>
<dbReference type="PANTHER" id="PTHR47473:SF1">
    <property type="entry name" value="METHYLTRANSFERASE DOMAIN-CONTAINING PROTEIN"/>
    <property type="match status" value="1"/>
</dbReference>
<keyword evidence="1" id="KW-0808">Transferase</keyword>
<reference evidence="1 2" key="1">
    <citation type="journal article" date="2014" name="Nature">
        <title>An environmental bacterial taxon with a large and distinct metabolic repertoire.</title>
        <authorList>
            <person name="Wilson M.C."/>
            <person name="Mori T."/>
            <person name="Ruckert C."/>
            <person name="Uria A.R."/>
            <person name="Helf M.J."/>
            <person name="Takada K."/>
            <person name="Gernert C."/>
            <person name="Steffens U.A."/>
            <person name="Heycke N."/>
            <person name="Schmitt S."/>
            <person name="Rinke C."/>
            <person name="Helfrich E.J."/>
            <person name="Brachmann A.O."/>
            <person name="Gurgui C."/>
            <person name="Wakimoto T."/>
            <person name="Kracht M."/>
            <person name="Crusemann M."/>
            <person name="Hentschel U."/>
            <person name="Abe I."/>
            <person name="Matsunaga S."/>
            <person name="Kalinowski J."/>
            <person name="Takeyama H."/>
            <person name="Piel J."/>
        </authorList>
    </citation>
    <scope>NUCLEOTIDE SEQUENCE [LARGE SCALE GENOMIC DNA]</scope>
    <source>
        <strain evidence="2">TSY1</strain>
    </source>
</reference>
<name>W4LCJ5_ENTF1</name>
<protein>
    <submittedName>
        <fullName evidence="1">S-adenosylmethionine:diacylglycerol 3-amino-3-carboxypropyl transferase</fullName>
    </submittedName>
</protein>
<dbReference type="InterPro" id="IPR021829">
    <property type="entry name" value="DUF3419"/>
</dbReference>
<dbReference type="EMBL" id="AZHW01000880">
    <property type="protein sequence ID" value="ETW95717.1"/>
    <property type="molecule type" value="Genomic_DNA"/>
</dbReference>
<evidence type="ECO:0000313" key="1">
    <source>
        <dbReference type="EMBL" id="ETW95717.1"/>
    </source>
</evidence>
<dbReference type="Proteomes" id="UP000019141">
    <property type="component" value="Unassembled WGS sequence"/>
</dbReference>
<comment type="caution">
    <text evidence="1">The sequence shown here is derived from an EMBL/GenBank/DDBJ whole genome shotgun (WGS) entry which is preliminary data.</text>
</comment>
<dbReference type="GO" id="GO:0016740">
    <property type="term" value="F:transferase activity"/>
    <property type="evidence" value="ECO:0007669"/>
    <property type="project" value="UniProtKB-KW"/>
</dbReference>
<dbReference type="Pfam" id="PF11899">
    <property type="entry name" value="DUF3419"/>
    <property type="match status" value="1"/>
</dbReference>
<proteinExistence type="predicted"/>